<evidence type="ECO:0000313" key="2">
    <source>
        <dbReference type="EMBL" id="KAJ3564753.1"/>
    </source>
</evidence>
<keyword evidence="3" id="KW-1185">Reference proteome</keyword>
<proteinExistence type="predicted"/>
<dbReference type="EMBL" id="JANIEX010000633">
    <property type="protein sequence ID" value="KAJ3564753.1"/>
    <property type="molecule type" value="Genomic_DNA"/>
</dbReference>
<dbReference type="AlphaFoldDB" id="A0AAD5VMZ2"/>
<gene>
    <name evidence="2" type="ORF">NP233_g8084</name>
</gene>
<feature type="region of interest" description="Disordered" evidence="1">
    <location>
        <begin position="258"/>
        <end position="280"/>
    </location>
</feature>
<protein>
    <submittedName>
        <fullName evidence="2">Uncharacterized protein</fullName>
    </submittedName>
</protein>
<name>A0AAD5VMZ2_9AGAR</name>
<reference evidence="2" key="1">
    <citation type="submission" date="2022-07" db="EMBL/GenBank/DDBJ databases">
        <title>Genome Sequence of Leucocoprinus birnbaumii.</title>
        <authorList>
            <person name="Buettner E."/>
        </authorList>
    </citation>
    <scope>NUCLEOTIDE SEQUENCE</scope>
    <source>
        <strain evidence="2">VT141</strain>
    </source>
</reference>
<accession>A0AAD5VMZ2</accession>
<evidence type="ECO:0000313" key="3">
    <source>
        <dbReference type="Proteomes" id="UP001213000"/>
    </source>
</evidence>
<comment type="caution">
    <text evidence="2">The sequence shown here is derived from an EMBL/GenBank/DDBJ whole genome shotgun (WGS) entry which is preliminary data.</text>
</comment>
<organism evidence="2 3">
    <name type="scientific">Leucocoprinus birnbaumii</name>
    <dbReference type="NCBI Taxonomy" id="56174"/>
    <lineage>
        <taxon>Eukaryota</taxon>
        <taxon>Fungi</taxon>
        <taxon>Dikarya</taxon>
        <taxon>Basidiomycota</taxon>
        <taxon>Agaricomycotina</taxon>
        <taxon>Agaricomycetes</taxon>
        <taxon>Agaricomycetidae</taxon>
        <taxon>Agaricales</taxon>
        <taxon>Agaricineae</taxon>
        <taxon>Agaricaceae</taxon>
        <taxon>Leucocoprinus</taxon>
    </lineage>
</organism>
<dbReference type="Proteomes" id="UP001213000">
    <property type="component" value="Unassembled WGS sequence"/>
</dbReference>
<evidence type="ECO:0000256" key="1">
    <source>
        <dbReference type="SAM" id="MobiDB-lite"/>
    </source>
</evidence>
<sequence>MDRFYCRSSARSDLHAVISRAQAEENAIPALCTKNLEKCSSTPAPTHEPAMLQLVRDDEETVYRIFGLVSVRSLPPFPQRFHEGNPPKEYLKQQVVVTGLGDDLFEDQVLCLSNLAKGFETTPLFLQKSLADLQHSAFEQFSAICAGTRLFVNREAAPSATEVPFEDGVDDRGLLTAFKADNLTHTTDNVVEYREQRASDSGIRAIKPSAIQVGDLIELHICIRWPLIGQSKLATVINLLRVTKISDSHRRAALALRRASVRSTDNSPQQRVLKRPRLPPLAEDGVEHMRQNLNELHLPHAKRTKESK</sequence>
<feature type="compositionally biased region" description="Polar residues" evidence="1">
    <location>
        <begin position="261"/>
        <end position="270"/>
    </location>
</feature>